<accession>A0A1W6TJS7</accession>
<reference evidence="1" key="1">
    <citation type="submission" date="2016-10" db="EMBL/GenBank/DDBJ databases">
        <title>The High Quality Genome of Vibrio alginolyticus K01M1.</title>
        <authorList>
            <person name="Wendling C."/>
            <person name="Chibani C.M."/>
            <person name="Hertel R."/>
            <person name="Sproer C."/>
            <person name="Bunk B."/>
            <person name="Overmann J."/>
            <person name="Roth O."/>
            <person name="Liesegang H."/>
        </authorList>
    </citation>
    <scope>NUCLEOTIDE SEQUENCE</scope>
    <source>
        <strain evidence="1">K05K4</strain>
    </source>
</reference>
<dbReference type="AlphaFoldDB" id="A0A1W6TJS7"/>
<dbReference type="Proteomes" id="UP000054316">
    <property type="component" value="Unassembled WGS sequence"/>
</dbReference>
<evidence type="ECO:0000313" key="4">
    <source>
        <dbReference type="Proteomes" id="UP000054316"/>
    </source>
</evidence>
<sequence length="108" mass="12043">MTTKGSFYVKNNSNDKITGYVRFKDSPEMEVHFDLNIGEQSESASFESGAATHDSWYYSFKKAGKTYTGDKSCAYYAKDENKGPVVVEIFNDNLKISPPLSGSCEKTL</sequence>
<dbReference type="Proteomes" id="UP000714625">
    <property type="component" value="Unassembled WGS sequence"/>
</dbReference>
<evidence type="ECO:0000313" key="2">
    <source>
        <dbReference type="EMBL" id="EGQ9136872.1"/>
    </source>
</evidence>
<name>A0A1W6TJS7_VIBAL</name>
<evidence type="ECO:0000313" key="3">
    <source>
        <dbReference type="EMBL" id="PNP19545.1"/>
    </source>
</evidence>
<dbReference type="EMBL" id="LOSN02000002">
    <property type="protein sequence ID" value="PNP19545.1"/>
    <property type="molecule type" value="Genomic_DNA"/>
</dbReference>
<organism evidence="1">
    <name type="scientific">Vibrio alginolyticus</name>
    <dbReference type="NCBI Taxonomy" id="663"/>
    <lineage>
        <taxon>Bacteria</taxon>
        <taxon>Pseudomonadati</taxon>
        <taxon>Pseudomonadota</taxon>
        <taxon>Gammaproteobacteria</taxon>
        <taxon>Vibrionales</taxon>
        <taxon>Vibrionaceae</taxon>
        <taxon>Vibrio</taxon>
    </lineage>
</organism>
<proteinExistence type="predicted"/>
<dbReference type="EMBL" id="CP017903">
    <property type="protein sequence ID" value="ARP21147.1"/>
    <property type="molecule type" value="Genomic_DNA"/>
</dbReference>
<evidence type="ECO:0000313" key="1">
    <source>
        <dbReference type="EMBL" id="ARP21147.1"/>
    </source>
</evidence>
<keyword evidence="4" id="KW-1185">Reference proteome</keyword>
<reference evidence="3 4" key="2">
    <citation type="submission" date="2017-12" db="EMBL/GenBank/DDBJ databases">
        <title>FDA dAtabase for Regulatory Grade micrObial Sequences (FDA-ARGOS): Supporting development and validation of Infectious Disease Dx tests.</title>
        <authorList>
            <person name="Hoffmann M."/>
            <person name="Allard M."/>
            <person name="Evans P."/>
            <person name="Brown E."/>
            <person name="Tallon L.J."/>
            <person name="Sadzewicz L."/>
            <person name="Sengamalay N."/>
            <person name="Ott S."/>
            <person name="Godinez A."/>
            <person name="Nagaraj S."/>
            <person name="Vavikolanu K."/>
            <person name="Aluvathingal J."/>
            <person name="Nadendla S."/>
            <person name="Hobson J."/>
            <person name="Sichtig H."/>
        </authorList>
    </citation>
    <scope>NUCLEOTIDE SEQUENCE [LARGE SCALE GENOMIC DNA]</scope>
    <source>
        <strain evidence="4">ATCC 17749</strain>
        <strain evidence="3">FDAARGOS_97</strain>
    </source>
</reference>
<dbReference type="RefSeq" id="WP_005373454.1">
    <property type="nucleotide sequence ID" value="NZ_BTGI01000001.1"/>
</dbReference>
<gene>
    <name evidence="3" type="ORF">AL553_017925</name>
    <name evidence="2" type="ORF">GHY86_17215</name>
    <name evidence="1" type="ORF">K05K4_44300</name>
</gene>
<dbReference type="EMBL" id="AAXMUW010000038">
    <property type="protein sequence ID" value="EGQ9136872.1"/>
    <property type="molecule type" value="Genomic_DNA"/>
</dbReference>
<protein>
    <submittedName>
        <fullName evidence="1">Uncharacterized protein</fullName>
    </submittedName>
</protein>
<reference evidence="2" key="3">
    <citation type="submission" date="2019-11" db="EMBL/GenBank/DDBJ databases">
        <authorList>
            <consortium name="PulseNet: The National Subtyping Network for Foodborne Disease Surveillance"/>
            <person name="Tarr C.L."/>
            <person name="Trees E."/>
            <person name="Katz L.S."/>
            <person name="Carleton-Romer H.A."/>
            <person name="Stroika S."/>
            <person name="Kucerova Z."/>
            <person name="Roache K.F."/>
            <person name="Sabol A.L."/>
            <person name="Besser J."/>
            <person name="Gerner-Smidt P."/>
        </authorList>
    </citation>
    <scope>NUCLEOTIDE SEQUENCE</scope>
    <source>
        <strain evidence="2">PNUSAV001129</strain>
    </source>
</reference>